<evidence type="ECO:0000256" key="1">
    <source>
        <dbReference type="SAM" id="SignalP"/>
    </source>
</evidence>
<gene>
    <name evidence="2" type="ORF">SAMN04489757_1599</name>
</gene>
<sequence>MKKFKSLFLVFFLALTFVFSGTEAFAAENYNSDSIIQIEKETDDANLSRKESVIKFMNQHPEYKNEVMKILNDKGALNADGSIKDDLGISNTPSIYPASLLYNGYLYTLEGHGPSYIDYPKEIIAKYTNNTSSSKNFSVSQSYTATTTFSYENSIGSKAKLEEVYEISSGVKLGYTYTESATTQYGTQVSVPAYTTGTLKASPLKDCYAFHEQYYVLGVAVGNPKVVGVFKPTGVHWFYSESKN</sequence>
<protein>
    <submittedName>
        <fullName evidence="2">Uncharacterized protein</fullName>
    </submittedName>
</protein>
<organism evidence="2 3">
    <name type="scientific">Anaerocolumna aminovalerica</name>
    <dbReference type="NCBI Taxonomy" id="1527"/>
    <lineage>
        <taxon>Bacteria</taxon>
        <taxon>Bacillati</taxon>
        <taxon>Bacillota</taxon>
        <taxon>Clostridia</taxon>
        <taxon>Lachnospirales</taxon>
        <taxon>Lachnospiraceae</taxon>
        <taxon>Anaerocolumna</taxon>
    </lineage>
</organism>
<dbReference type="Proteomes" id="UP000198806">
    <property type="component" value="Unassembled WGS sequence"/>
</dbReference>
<keyword evidence="3" id="KW-1185">Reference proteome</keyword>
<keyword evidence="1" id="KW-0732">Signal</keyword>
<evidence type="ECO:0000313" key="3">
    <source>
        <dbReference type="Proteomes" id="UP000198806"/>
    </source>
</evidence>
<evidence type="ECO:0000313" key="2">
    <source>
        <dbReference type="EMBL" id="SFO66046.1"/>
    </source>
</evidence>
<dbReference type="SUPFAM" id="SSF56973">
    <property type="entry name" value="Aerolisin/ETX pore-forming domain"/>
    <property type="match status" value="1"/>
</dbReference>
<dbReference type="EMBL" id="FOWD01000059">
    <property type="protein sequence ID" value="SFO66046.1"/>
    <property type="molecule type" value="Genomic_DNA"/>
</dbReference>
<dbReference type="AlphaFoldDB" id="A0A1I5J0U4"/>
<reference evidence="2 3" key="1">
    <citation type="submission" date="2016-10" db="EMBL/GenBank/DDBJ databases">
        <authorList>
            <person name="de Groot N.N."/>
        </authorList>
    </citation>
    <scope>NUCLEOTIDE SEQUENCE [LARGE SCALE GENOMIC DNA]</scope>
    <source>
        <strain evidence="2 3">DSM 1283</strain>
    </source>
</reference>
<accession>A0A1I5J0U4</accession>
<dbReference type="RefSeq" id="WP_091689128.1">
    <property type="nucleotide sequence ID" value="NZ_BAABFM010000055.1"/>
</dbReference>
<proteinExistence type="predicted"/>
<feature type="signal peptide" evidence="1">
    <location>
        <begin position="1"/>
        <end position="26"/>
    </location>
</feature>
<feature type="chain" id="PRO_5011647756" evidence="1">
    <location>
        <begin position="27"/>
        <end position="244"/>
    </location>
</feature>
<name>A0A1I5J0U4_9FIRM</name>